<feature type="domain" description="Polysaccharide biosynthesis enzyme WcbI" evidence="1">
    <location>
        <begin position="39"/>
        <end position="247"/>
    </location>
</feature>
<accession>A0A2U8VY62</accession>
<dbReference type="InterPro" id="IPR041307">
    <property type="entry name" value="WcbI"/>
</dbReference>
<dbReference type="OrthoDB" id="7170754at2"/>
<dbReference type="Pfam" id="PF18588">
    <property type="entry name" value="WcbI"/>
    <property type="match status" value="1"/>
</dbReference>
<gene>
    <name evidence="2" type="ORF">DK427_23215</name>
</gene>
<dbReference type="RefSeq" id="WP_109953448.1">
    <property type="nucleotide sequence ID" value="NZ_CP029551.1"/>
</dbReference>
<name>A0A2U8VY62_9HYPH</name>
<dbReference type="EMBL" id="CP029551">
    <property type="protein sequence ID" value="AWN38291.1"/>
    <property type="molecule type" value="Genomic_DNA"/>
</dbReference>
<organism evidence="2 3">
    <name type="scientific">Methylobacterium radiodurans</name>
    <dbReference type="NCBI Taxonomy" id="2202828"/>
    <lineage>
        <taxon>Bacteria</taxon>
        <taxon>Pseudomonadati</taxon>
        <taxon>Pseudomonadota</taxon>
        <taxon>Alphaproteobacteria</taxon>
        <taxon>Hyphomicrobiales</taxon>
        <taxon>Methylobacteriaceae</taxon>
        <taxon>Methylobacterium</taxon>
    </lineage>
</organism>
<reference evidence="2 3" key="1">
    <citation type="submission" date="2018-05" db="EMBL/GenBank/DDBJ databases">
        <title>Complete Genome Sequence of Methylobacterium sp. 17Sr1-43.</title>
        <authorList>
            <person name="Srinivasan S."/>
        </authorList>
    </citation>
    <scope>NUCLEOTIDE SEQUENCE [LARGE SCALE GENOMIC DNA]</scope>
    <source>
        <strain evidence="2 3">17Sr1-43</strain>
    </source>
</reference>
<evidence type="ECO:0000313" key="2">
    <source>
        <dbReference type="EMBL" id="AWN38291.1"/>
    </source>
</evidence>
<dbReference type="KEGG" id="meti:DK427_23215"/>
<dbReference type="Proteomes" id="UP000246058">
    <property type="component" value="Chromosome"/>
</dbReference>
<proteinExistence type="predicted"/>
<protein>
    <recommendedName>
        <fullName evidence="1">Polysaccharide biosynthesis enzyme WcbI domain-containing protein</fullName>
    </recommendedName>
</protein>
<keyword evidence="3" id="KW-1185">Reference proteome</keyword>
<dbReference type="AlphaFoldDB" id="A0A2U8VY62"/>
<evidence type="ECO:0000313" key="3">
    <source>
        <dbReference type="Proteomes" id="UP000246058"/>
    </source>
</evidence>
<sequence length="341" mass="37268">MAISDLPRRARSAFSLSAPSWARPWRAKAVDDGRKGPSIAVLGNCQGRGVAQAMRLFAPESPVRYLSMGTLRRDHGTLDGLAATLAGFDHVYSQAFPGGLLPGGDSGTLFAREKRLKMFPTIVFSAFHPDMVYAGRTQNLADQKLAASPLGQYHSAIALCAHRLGLTVAQTASLFREDVFQRLGYFDHWDPAVRELVTSSAGIGFGLEREVGRWSRRGAFMHVINHPKAYVIGDIARRLLAESGFTPEPVAVEDYLGDELVHDVVWPVYPPVAEQFGITGSYLFKRKPRGAAFPVLYDLEGFIAASFQLYDDAAPGDLACPRVETWATSPWIAEIFLAAKG</sequence>
<evidence type="ECO:0000259" key="1">
    <source>
        <dbReference type="Pfam" id="PF18588"/>
    </source>
</evidence>